<dbReference type="RefSeq" id="WP_245886900.1">
    <property type="nucleotide sequence ID" value="NZ_PVTF01000007.1"/>
</dbReference>
<dbReference type="InterPro" id="IPR003593">
    <property type="entry name" value="AAA+_ATPase"/>
</dbReference>
<dbReference type="SUPFAM" id="SSF90123">
    <property type="entry name" value="ABC transporter transmembrane region"/>
    <property type="match status" value="1"/>
</dbReference>
<proteinExistence type="inferred from homology"/>
<evidence type="ECO:0000259" key="13">
    <source>
        <dbReference type="PROSITE" id="PS50893"/>
    </source>
</evidence>
<dbReference type="PROSITE" id="PS00211">
    <property type="entry name" value="ABC_TRANSPORTER_1"/>
    <property type="match status" value="1"/>
</dbReference>
<keyword evidence="16" id="KW-1185">Reference proteome</keyword>
<feature type="domain" description="ABC transporter" evidence="13">
    <location>
        <begin position="398"/>
        <end position="631"/>
    </location>
</feature>
<dbReference type="SUPFAM" id="SSF52540">
    <property type="entry name" value="P-loop containing nucleoside triphosphate hydrolases"/>
    <property type="match status" value="1"/>
</dbReference>
<evidence type="ECO:0000256" key="4">
    <source>
        <dbReference type="ARBA" id="ARBA00022741"/>
    </source>
</evidence>
<keyword evidence="3 12" id="KW-0812">Transmembrane</keyword>
<dbReference type="Pfam" id="PF00664">
    <property type="entry name" value="ABC_membrane"/>
    <property type="match status" value="1"/>
</dbReference>
<evidence type="ECO:0000256" key="8">
    <source>
        <dbReference type="ARBA" id="ARBA00055053"/>
    </source>
</evidence>
<dbReference type="AlphaFoldDB" id="A0A2T0T1U4"/>
<keyword evidence="2" id="KW-0813">Transport</keyword>
<evidence type="ECO:0000256" key="7">
    <source>
        <dbReference type="ARBA" id="ARBA00023136"/>
    </source>
</evidence>
<comment type="caution">
    <text evidence="15">The sequence shown here is derived from an EMBL/GenBank/DDBJ whole genome shotgun (WGS) entry which is preliminary data.</text>
</comment>
<dbReference type="GO" id="GO:0016887">
    <property type="term" value="F:ATP hydrolysis activity"/>
    <property type="evidence" value="ECO:0007669"/>
    <property type="project" value="InterPro"/>
</dbReference>
<comment type="function">
    <text evidence="8">ABC transporter involved in fatty acid import. Transmembrane domains (TMD) form a pore in the membrane and the ATP-binding domain (NBD) is responsible for energy generation.</text>
</comment>
<dbReference type="InterPro" id="IPR027417">
    <property type="entry name" value="P-loop_NTPase"/>
</dbReference>
<dbReference type="PROSITE" id="PS50893">
    <property type="entry name" value="ABC_TRANSPORTER_2"/>
    <property type="match status" value="1"/>
</dbReference>
<gene>
    <name evidence="15" type="ORF">CLV43_107205</name>
</gene>
<dbReference type="CDD" id="cd03254">
    <property type="entry name" value="ABCC_Glucan_exporter_like"/>
    <property type="match status" value="1"/>
</dbReference>
<feature type="region of interest" description="Disordered" evidence="11">
    <location>
        <begin position="1"/>
        <end position="22"/>
    </location>
</feature>
<evidence type="ECO:0000256" key="11">
    <source>
        <dbReference type="SAM" id="MobiDB-lite"/>
    </source>
</evidence>
<evidence type="ECO:0000313" key="16">
    <source>
        <dbReference type="Proteomes" id="UP000239494"/>
    </source>
</evidence>
<reference evidence="15 16" key="1">
    <citation type="submission" date="2018-03" db="EMBL/GenBank/DDBJ databases">
        <title>Genomic Encyclopedia of Archaeal and Bacterial Type Strains, Phase II (KMG-II): from individual species to whole genera.</title>
        <authorList>
            <person name="Goeker M."/>
        </authorList>
    </citation>
    <scope>NUCLEOTIDE SEQUENCE [LARGE SCALE GENOMIC DNA]</scope>
    <source>
        <strain evidence="15 16">DSM 44720</strain>
    </source>
</reference>
<dbReference type="GO" id="GO:0005886">
    <property type="term" value="C:plasma membrane"/>
    <property type="evidence" value="ECO:0007669"/>
    <property type="project" value="UniProtKB-SubCell"/>
</dbReference>
<evidence type="ECO:0000256" key="10">
    <source>
        <dbReference type="ARBA" id="ARBA00071747"/>
    </source>
</evidence>
<evidence type="ECO:0000256" key="9">
    <source>
        <dbReference type="ARBA" id="ARBA00061644"/>
    </source>
</evidence>
<dbReference type="Gene3D" id="1.20.1560.10">
    <property type="entry name" value="ABC transporter type 1, transmembrane domain"/>
    <property type="match status" value="1"/>
</dbReference>
<keyword evidence="4" id="KW-0547">Nucleotide-binding</keyword>
<evidence type="ECO:0000256" key="3">
    <source>
        <dbReference type="ARBA" id="ARBA00022692"/>
    </source>
</evidence>
<dbReference type="InterPro" id="IPR011527">
    <property type="entry name" value="ABC1_TM_dom"/>
</dbReference>
<dbReference type="EMBL" id="PVTF01000007">
    <property type="protein sequence ID" value="PRY39621.1"/>
    <property type="molecule type" value="Genomic_DNA"/>
</dbReference>
<comment type="similarity">
    <text evidence="9">Belongs to the ABC transporter superfamily. Lipid exporter (TC 3.A.1.106) family.</text>
</comment>
<dbReference type="InterPro" id="IPR003439">
    <property type="entry name" value="ABC_transporter-like_ATP-bd"/>
</dbReference>
<evidence type="ECO:0000256" key="1">
    <source>
        <dbReference type="ARBA" id="ARBA00004651"/>
    </source>
</evidence>
<evidence type="ECO:0000313" key="15">
    <source>
        <dbReference type="EMBL" id="PRY39621.1"/>
    </source>
</evidence>
<name>A0A2T0T1U4_9PSEU</name>
<dbReference type="Gene3D" id="3.40.50.300">
    <property type="entry name" value="P-loop containing nucleotide triphosphate hydrolases"/>
    <property type="match status" value="1"/>
</dbReference>
<dbReference type="GO" id="GO:0015421">
    <property type="term" value="F:ABC-type oligopeptide transporter activity"/>
    <property type="evidence" value="ECO:0007669"/>
    <property type="project" value="TreeGrafter"/>
</dbReference>
<feature type="transmembrane region" description="Helical" evidence="12">
    <location>
        <begin position="36"/>
        <end position="53"/>
    </location>
</feature>
<dbReference type="InterPro" id="IPR036640">
    <property type="entry name" value="ABC1_TM_sf"/>
</dbReference>
<keyword evidence="6 12" id="KW-1133">Transmembrane helix</keyword>
<sequence length="645" mass="69776">MTTPAAAPEAEVESPADRPQDTRRTVRRLVSLLRPYRLPTVAAMVCCVVGVAANTMGPLLLGKATDLVFAGYAGSTLPAGLSKEEAIARLREAGDTTLAEVYGTVDLVPGSGVEFGRVAVLLAVALALYLVASSFMYLQERIAAKVVQRVASDVRERVEAKLPRLPLGYFDRRPVGELLSRVTNDVDNLQTVMQQTFSKLASVVLALLTVLVMMLVISPLLTFLMLLSIPLSGYIVARVSKLTKPHFVELWSDTGALNSHVEQMYTAHALVRVFGRREAALAEFDERNDAMRASGRRAHFLAEAIEPALLFVANLNYVMVAVVGALRVAGGALSLGSVQAFMLYTTQFNNQAGEIGGVIGKLQSGFASAERVFELLDAEEERPDPPDADRVDTVRGSVEFDRVSFRYTADRPLIEDLSLVARPGQVVAIVGPTGAGKTTLGNLLMRFHEVDGGRILVDGRDIATMTRQDVRSRTGLVLQDTWLFEGTIADNIAYGLPGATREQVVAAAKAVRVDHFVRTMPDGYDTVLTETAAVSAGEKQLITVARAFLADPAILILDEATSSVDTRSEVLIQRAMTSLRAGRTCFVIAHRLSTIQDADLILVMGDGRIVERGTHEELLRAKGSYANLVAAQFARTADEGERPDR</sequence>
<dbReference type="PROSITE" id="PS50929">
    <property type="entry name" value="ABC_TM1F"/>
    <property type="match status" value="1"/>
</dbReference>
<dbReference type="FunFam" id="3.40.50.300:FF:000287">
    <property type="entry name" value="Multidrug ABC transporter ATP-binding protein"/>
    <property type="match status" value="1"/>
</dbReference>
<dbReference type="InterPro" id="IPR017871">
    <property type="entry name" value="ABC_transporter-like_CS"/>
</dbReference>
<keyword evidence="7 12" id="KW-0472">Membrane</keyword>
<accession>A0A2T0T1U4</accession>
<organism evidence="15 16">
    <name type="scientific">Umezawaea tangerina</name>
    <dbReference type="NCBI Taxonomy" id="84725"/>
    <lineage>
        <taxon>Bacteria</taxon>
        <taxon>Bacillati</taxon>
        <taxon>Actinomycetota</taxon>
        <taxon>Actinomycetes</taxon>
        <taxon>Pseudonocardiales</taxon>
        <taxon>Pseudonocardiaceae</taxon>
        <taxon>Umezawaea</taxon>
    </lineage>
</organism>
<dbReference type="Pfam" id="PF00005">
    <property type="entry name" value="ABC_tran"/>
    <property type="match status" value="1"/>
</dbReference>
<comment type="subcellular location">
    <subcellularLocation>
        <location evidence="1">Cell membrane</location>
        <topology evidence="1">Multi-pass membrane protein</topology>
    </subcellularLocation>
</comment>
<dbReference type="GO" id="GO:0005524">
    <property type="term" value="F:ATP binding"/>
    <property type="evidence" value="ECO:0007669"/>
    <property type="project" value="UniProtKB-KW"/>
</dbReference>
<evidence type="ECO:0000256" key="5">
    <source>
        <dbReference type="ARBA" id="ARBA00022840"/>
    </source>
</evidence>
<evidence type="ECO:0000256" key="2">
    <source>
        <dbReference type="ARBA" id="ARBA00022448"/>
    </source>
</evidence>
<keyword evidence="5 15" id="KW-0067">ATP-binding</keyword>
<feature type="transmembrane region" description="Helical" evidence="12">
    <location>
        <begin position="203"/>
        <end position="227"/>
    </location>
</feature>
<dbReference type="GO" id="GO:0090374">
    <property type="term" value="P:oligopeptide export from mitochondrion"/>
    <property type="evidence" value="ECO:0007669"/>
    <property type="project" value="TreeGrafter"/>
</dbReference>
<evidence type="ECO:0000256" key="12">
    <source>
        <dbReference type="SAM" id="Phobius"/>
    </source>
</evidence>
<feature type="domain" description="ABC transmembrane type-1" evidence="14">
    <location>
        <begin position="41"/>
        <end position="364"/>
    </location>
</feature>
<protein>
    <recommendedName>
        <fullName evidence="10">Fatty acid ABC transporter ATP-binding/permease protein</fullName>
    </recommendedName>
</protein>
<dbReference type="SMART" id="SM00382">
    <property type="entry name" value="AAA"/>
    <property type="match status" value="1"/>
</dbReference>
<dbReference type="CDD" id="cd18547">
    <property type="entry name" value="ABC_6TM_Tm288_like"/>
    <property type="match status" value="1"/>
</dbReference>
<feature type="transmembrane region" description="Helical" evidence="12">
    <location>
        <begin position="118"/>
        <end position="138"/>
    </location>
</feature>
<dbReference type="InterPro" id="IPR039421">
    <property type="entry name" value="Type_1_exporter"/>
</dbReference>
<dbReference type="Proteomes" id="UP000239494">
    <property type="component" value="Unassembled WGS sequence"/>
</dbReference>
<evidence type="ECO:0000256" key="6">
    <source>
        <dbReference type="ARBA" id="ARBA00022989"/>
    </source>
</evidence>
<dbReference type="PANTHER" id="PTHR43394">
    <property type="entry name" value="ATP-DEPENDENT PERMEASE MDL1, MITOCHONDRIAL"/>
    <property type="match status" value="1"/>
</dbReference>
<dbReference type="PANTHER" id="PTHR43394:SF7">
    <property type="entry name" value="ABC TRANSPORTER B FAMILY MEMBER 28"/>
    <property type="match status" value="1"/>
</dbReference>
<evidence type="ECO:0000259" key="14">
    <source>
        <dbReference type="PROSITE" id="PS50929"/>
    </source>
</evidence>